<organism evidence="1 2">
    <name type="scientific">Actinotalea fermentans</name>
    <dbReference type="NCBI Taxonomy" id="43671"/>
    <lineage>
        <taxon>Bacteria</taxon>
        <taxon>Bacillati</taxon>
        <taxon>Actinomycetota</taxon>
        <taxon>Actinomycetes</taxon>
        <taxon>Micrococcales</taxon>
        <taxon>Cellulomonadaceae</taxon>
        <taxon>Actinotalea</taxon>
    </lineage>
</organism>
<protein>
    <submittedName>
        <fullName evidence="1">Uncharacterized protein</fullName>
    </submittedName>
</protein>
<dbReference type="OrthoDB" id="4833304at2"/>
<reference evidence="1 2" key="1">
    <citation type="submission" date="2019-07" db="EMBL/GenBank/DDBJ databases">
        <title>Whole genome shotgun sequence of Actinotalea fermentans NBRC 105374.</title>
        <authorList>
            <person name="Hosoyama A."/>
            <person name="Uohara A."/>
            <person name="Ohji S."/>
            <person name="Ichikawa N."/>
        </authorList>
    </citation>
    <scope>NUCLEOTIDE SEQUENCE [LARGE SCALE GENOMIC DNA]</scope>
    <source>
        <strain evidence="1 2">NBRC 105374</strain>
    </source>
</reference>
<dbReference type="EMBL" id="BJYK01000007">
    <property type="protein sequence ID" value="GEN80419.1"/>
    <property type="molecule type" value="Genomic_DNA"/>
</dbReference>
<evidence type="ECO:0000313" key="2">
    <source>
        <dbReference type="Proteomes" id="UP000321484"/>
    </source>
</evidence>
<evidence type="ECO:0000313" key="1">
    <source>
        <dbReference type="EMBL" id="GEN80419.1"/>
    </source>
</evidence>
<dbReference type="Proteomes" id="UP000321484">
    <property type="component" value="Unassembled WGS sequence"/>
</dbReference>
<dbReference type="AlphaFoldDB" id="A0A511YYZ6"/>
<proteinExistence type="predicted"/>
<sequence length="125" mass="13384">MPEATLAVARGEFTIDRLALDAVIAAHWPERRYIEINTGRRARSLIGQYQVPAGAETPLVVDVERTGKALDIIASSDVMAAELIAAVTALPGFPADGSVVLAEWSGDVIALHPDTTAEELLHQRD</sequence>
<keyword evidence="2" id="KW-1185">Reference proteome</keyword>
<comment type="caution">
    <text evidence="1">The sequence shown here is derived from an EMBL/GenBank/DDBJ whole genome shotgun (WGS) entry which is preliminary data.</text>
</comment>
<accession>A0A511YYZ6</accession>
<dbReference type="RefSeq" id="WP_034249339.1">
    <property type="nucleotide sequence ID" value="NZ_BJYK01000007.1"/>
</dbReference>
<gene>
    <name evidence="1" type="ORF">AFE02nite_21530</name>
</gene>
<name>A0A511YYZ6_9CELL</name>